<name>A0AC34G3N3_9BILA</name>
<organism evidence="1 2">
    <name type="scientific">Panagrolaimus sp. ES5</name>
    <dbReference type="NCBI Taxonomy" id="591445"/>
    <lineage>
        <taxon>Eukaryota</taxon>
        <taxon>Metazoa</taxon>
        <taxon>Ecdysozoa</taxon>
        <taxon>Nematoda</taxon>
        <taxon>Chromadorea</taxon>
        <taxon>Rhabditida</taxon>
        <taxon>Tylenchina</taxon>
        <taxon>Panagrolaimomorpha</taxon>
        <taxon>Panagrolaimoidea</taxon>
        <taxon>Panagrolaimidae</taxon>
        <taxon>Panagrolaimus</taxon>
    </lineage>
</organism>
<proteinExistence type="predicted"/>
<dbReference type="WBParaSite" id="ES5_v2.g24407.t1">
    <property type="protein sequence ID" value="ES5_v2.g24407.t1"/>
    <property type="gene ID" value="ES5_v2.g24407"/>
</dbReference>
<protein>
    <submittedName>
        <fullName evidence="2">Uncharacterized protein</fullName>
    </submittedName>
</protein>
<evidence type="ECO:0000313" key="2">
    <source>
        <dbReference type="WBParaSite" id="ES5_v2.g24407.t1"/>
    </source>
</evidence>
<evidence type="ECO:0000313" key="1">
    <source>
        <dbReference type="Proteomes" id="UP000887579"/>
    </source>
</evidence>
<reference evidence="2" key="1">
    <citation type="submission" date="2022-11" db="UniProtKB">
        <authorList>
            <consortium name="WormBaseParasite"/>
        </authorList>
    </citation>
    <scope>IDENTIFICATION</scope>
</reference>
<accession>A0AC34G3N3</accession>
<sequence length="94" mass="10689">MNTPAARLLCRRFVSTSSEAGGTAAAGKTSSTKATKKDALNQQIKDFPVIYPDFLPSPVWNRRSPLFERLQRADMLERRMHIDIPEFYVELSFV</sequence>
<dbReference type="Proteomes" id="UP000887579">
    <property type="component" value="Unplaced"/>
</dbReference>